<dbReference type="GO" id="GO:0005886">
    <property type="term" value="C:plasma membrane"/>
    <property type="evidence" value="ECO:0007669"/>
    <property type="project" value="TreeGrafter"/>
</dbReference>
<reference evidence="4 5" key="1">
    <citation type="submission" date="2020-11" db="EMBL/GenBank/DDBJ databases">
        <title>Treponema Peruensis nv. sp., first commensal Treponema isolated from human feces.</title>
        <authorList>
            <person name="Belkhou C."/>
            <person name="Raes J."/>
        </authorList>
    </citation>
    <scope>NUCLEOTIDE SEQUENCE [LARGE SCALE GENOMIC DNA]</scope>
    <source>
        <strain evidence="4 5">RCC2812</strain>
    </source>
</reference>
<dbReference type="Pfam" id="PF13328">
    <property type="entry name" value="HD_4"/>
    <property type="match status" value="1"/>
</dbReference>
<evidence type="ECO:0000259" key="3">
    <source>
        <dbReference type="PROSITE" id="PS51880"/>
    </source>
</evidence>
<dbReference type="FunFam" id="3.10.20.30:FF:000002">
    <property type="entry name" value="GTP pyrophosphokinase (RelA/SpoT)"/>
    <property type="match status" value="1"/>
</dbReference>
<dbReference type="SUPFAM" id="SSF81301">
    <property type="entry name" value="Nucleotidyltransferase"/>
    <property type="match status" value="1"/>
</dbReference>
<dbReference type="PANTHER" id="PTHR21262">
    <property type="entry name" value="GUANOSINE-3',5'-BIS DIPHOSPHATE 3'-PYROPHOSPHOHYDROLASE"/>
    <property type="match status" value="1"/>
</dbReference>
<dbReference type="SUPFAM" id="SSF81271">
    <property type="entry name" value="TGS-like"/>
    <property type="match status" value="1"/>
</dbReference>
<dbReference type="InterPro" id="IPR012676">
    <property type="entry name" value="TGS-like"/>
</dbReference>
<dbReference type="CDD" id="cd05399">
    <property type="entry name" value="NT_Rel-Spo_like"/>
    <property type="match status" value="1"/>
</dbReference>
<sequence>MAELDPINLVTDPDELINNFFRDFPESYTQQEEQKIRAAWSFLIEKTGSLKRKCGKPYCLHPMRVARVLAEKNLGADCIIAGLFHNILEVDSECLSEIEEKFGKDVSVICSGTAKITGLKIKSSSIQEADNIRKMLFAMVDDIRVILVKLADRLDRMRNLKSVSPEAQRAVAKEVIDIWCPLASRLGMSDVKSEMEDLSLKYSNPAAFQQIKTIVAQKKAERAEYLDKAVKKIYTATEKAGISVSITSRAKHFYSIYQKMRKRNKEPGELFDLFALRIICQTNAECYTLIGIVHGLWKPMEGRFKDYIAMPKANGYQSLHTTVMCDGKPLEIQIRTQEMHNVAEHGVASHWLYKKGTNRDLVKAEDLSIINQLRALRDEDLSNESFFSELKNELLGDSIYVFTPKGDVKELPAGANAIDFAYAIHSGIGEKVVGAKADGKIIPLTAPLKNTQIIEVLTNPQAHPTQAQYKAVKTSKARQKIHSWLAENDPTFIDKDALERREAEIAANTLHSKQVAEKLREEKKKKNVSQKTDYTGRVVIENTTNFLVTMAQCCKPKPGDPIVGYISRNRGITVHAANCLTFLRIPDIEKRSVPVEWDTTERKKSKKETELREQNKEKSKQRQIEMNRFKKQR</sequence>
<dbReference type="PANTHER" id="PTHR21262:SF31">
    <property type="entry name" value="GTP PYROPHOSPHOKINASE"/>
    <property type="match status" value="1"/>
</dbReference>
<dbReference type="Gene3D" id="3.10.20.30">
    <property type="match status" value="1"/>
</dbReference>
<dbReference type="InterPro" id="IPR004811">
    <property type="entry name" value="RelA/Spo_fam"/>
</dbReference>
<proteinExistence type="inferred from homology"/>
<dbReference type="GO" id="GO:0016787">
    <property type="term" value="F:hydrolase activity"/>
    <property type="evidence" value="ECO:0007669"/>
    <property type="project" value="UniProtKB-KW"/>
</dbReference>
<evidence type="ECO:0000313" key="4">
    <source>
        <dbReference type="EMBL" id="QQA00434.1"/>
    </source>
</evidence>
<comment type="similarity">
    <text evidence="1">Belongs to the relA/spoT family.</text>
</comment>
<keyword evidence="4" id="KW-0378">Hydrolase</keyword>
<organism evidence="4 5">
    <name type="scientific">Treponema peruense</name>
    <dbReference type="NCBI Taxonomy" id="2787628"/>
    <lineage>
        <taxon>Bacteria</taxon>
        <taxon>Pseudomonadati</taxon>
        <taxon>Spirochaetota</taxon>
        <taxon>Spirochaetia</taxon>
        <taxon>Spirochaetales</taxon>
        <taxon>Treponemataceae</taxon>
        <taxon>Treponema</taxon>
    </lineage>
</organism>
<dbReference type="Gene3D" id="3.30.460.10">
    <property type="entry name" value="Beta Polymerase, domain 2"/>
    <property type="match status" value="1"/>
</dbReference>
<dbReference type="SMART" id="SM00954">
    <property type="entry name" value="RelA_SpoT"/>
    <property type="match status" value="1"/>
</dbReference>
<dbReference type="CDD" id="cd01668">
    <property type="entry name" value="TGS_RSH"/>
    <property type="match status" value="1"/>
</dbReference>
<keyword evidence="5" id="KW-1185">Reference proteome</keyword>
<dbReference type="Proteomes" id="UP000595224">
    <property type="component" value="Chromosome"/>
</dbReference>
<dbReference type="NCBIfam" id="TIGR00691">
    <property type="entry name" value="spoT_relA"/>
    <property type="match status" value="1"/>
</dbReference>
<dbReference type="Gene3D" id="1.10.3210.10">
    <property type="entry name" value="Hypothetical protein af1432"/>
    <property type="match status" value="1"/>
</dbReference>
<dbReference type="InterPro" id="IPR004095">
    <property type="entry name" value="TGS"/>
</dbReference>
<dbReference type="EMBL" id="CP064936">
    <property type="protein sequence ID" value="QQA00434.1"/>
    <property type="molecule type" value="Genomic_DNA"/>
</dbReference>
<evidence type="ECO:0000313" key="5">
    <source>
        <dbReference type="Proteomes" id="UP000595224"/>
    </source>
</evidence>
<dbReference type="AlphaFoldDB" id="A0A7T3RC91"/>
<dbReference type="SUPFAM" id="SSF109604">
    <property type="entry name" value="HD-domain/PDEase-like"/>
    <property type="match status" value="1"/>
</dbReference>
<comment type="function">
    <text evidence="1">In eubacteria ppGpp (guanosine 3'-diphosphate 5'-diphosphate) is a mediator of the stringent response that coordinates a variety of cellular activities in response to changes in nutritional abundance.</text>
</comment>
<dbReference type="InterPro" id="IPR033655">
    <property type="entry name" value="TGS_RelA/SpoT"/>
</dbReference>
<dbReference type="PROSITE" id="PS51880">
    <property type="entry name" value="TGS"/>
    <property type="match status" value="1"/>
</dbReference>
<protein>
    <submittedName>
        <fullName evidence="4">Bifunctional (P)ppGpp synthetase/guanosine-3',5'-bis(Diphosphate) 3'-pyrophosphohydrolase</fullName>
    </submittedName>
</protein>
<dbReference type="InterPro" id="IPR043519">
    <property type="entry name" value="NT_sf"/>
</dbReference>
<dbReference type="GO" id="GO:0015969">
    <property type="term" value="P:guanosine tetraphosphate metabolic process"/>
    <property type="evidence" value="ECO:0007669"/>
    <property type="project" value="InterPro"/>
</dbReference>
<evidence type="ECO:0000256" key="1">
    <source>
        <dbReference type="RuleBase" id="RU003847"/>
    </source>
</evidence>
<evidence type="ECO:0000256" key="2">
    <source>
        <dbReference type="SAM" id="MobiDB-lite"/>
    </source>
</evidence>
<feature type="region of interest" description="Disordered" evidence="2">
    <location>
        <begin position="593"/>
        <end position="633"/>
    </location>
</feature>
<dbReference type="GO" id="GO:0015949">
    <property type="term" value="P:nucleobase-containing small molecule interconversion"/>
    <property type="evidence" value="ECO:0007669"/>
    <property type="project" value="UniProtKB-ARBA"/>
</dbReference>
<feature type="domain" description="TGS" evidence="3">
    <location>
        <begin position="397"/>
        <end position="458"/>
    </location>
</feature>
<dbReference type="RefSeq" id="WP_198442182.1">
    <property type="nucleotide sequence ID" value="NZ_CBCSHE010000001.1"/>
</dbReference>
<dbReference type="Pfam" id="PF04607">
    <property type="entry name" value="RelA_SpoT"/>
    <property type="match status" value="1"/>
</dbReference>
<gene>
    <name evidence="4" type="ORF">IWA51_09150</name>
</gene>
<dbReference type="InterPro" id="IPR012675">
    <property type="entry name" value="Beta-grasp_dom_sf"/>
</dbReference>
<dbReference type="KEGG" id="tper:IWA51_09150"/>
<dbReference type="InterPro" id="IPR007685">
    <property type="entry name" value="RelA_SpoT"/>
</dbReference>
<accession>A0A7T3RC91</accession>
<dbReference type="FunFam" id="3.30.460.10:FF:000001">
    <property type="entry name" value="GTP pyrophosphokinase RelA"/>
    <property type="match status" value="1"/>
</dbReference>
<dbReference type="Pfam" id="PF02824">
    <property type="entry name" value="TGS"/>
    <property type="match status" value="1"/>
</dbReference>
<name>A0A7T3RC91_9SPIR</name>